<dbReference type="SMART" id="SM00909">
    <property type="entry name" value="Germane"/>
    <property type="match status" value="1"/>
</dbReference>
<reference evidence="3 4" key="1">
    <citation type="submission" date="2018-02" db="EMBL/GenBank/DDBJ databases">
        <title>Genomic Encyclopedia of Archaeal and Bacterial Type Strains, Phase II (KMG-II): from individual species to whole genera.</title>
        <authorList>
            <person name="Goeker M."/>
        </authorList>
    </citation>
    <scope>NUCLEOTIDE SEQUENCE [LARGE SCALE GENOMIC DNA]</scope>
    <source>
        <strain evidence="3 4">DSM 22857</strain>
    </source>
</reference>
<organism evidence="3 4">
    <name type="scientific">Kineococcus xinjiangensis</name>
    <dbReference type="NCBI Taxonomy" id="512762"/>
    <lineage>
        <taxon>Bacteria</taxon>
        <taxon>Bacillati</taxon>
        <taxon>Actinomycetota</taxon>
        <taxon>Actinomycetes</taxon>
        <taxon>Kineosporiales</taxon>
        <taxon>Kineosporiaceae</taxon>
        <taxon>Kineococcus</taxon>
    </lineage>
</organism>
<keyword evidence="4" id="KW-1185">Reference proteome</keyword>
<feature type="region of interest" description="Disordered" evidence="1">
    <location>
        <begin position="179"/>
        <end position="296"/>
    </location>
</feature>
<protein>
    <submittedName>
        <fullName evidence="3">Sporulation and spore germination protein</fullName>
    </submittedName>
</protein>
<feature type="domain" description="GerMN" evidence="2">
    <location>
        <begin position="82"/>
        <end position="173"/>
    </location>
</feature>
<gene>
    <name evidence="3" type="ORF">CLV92_112100</name>
</gene>
<accession>A0A2S6IFD0</accession>
<dbReference type="OrthoDB" id="4720181at2"/>
<dbReference type="InterPro" id="IPR019606">
    <property type="entry name" value="GerMN"/>
</dbReference>
<feature type="compositionally biased region" description="Low complexity" evidence="1">
    <location>
        <begin position="267"/>
        <end position="287"/>
    </location>
</feature>
<comment type="caution">
    <text evidence="3">The sequence shown here is derived from an EMBL/GenBank/DDBJ whole genome shotgun (WGS) entry which is preliminary data.</text>
</comment>
<evidence type="ECO:0000313" key="3">
    <source>
        <dbReference type="EMBL" id="PPK92924.1"/>
    </source>
</evidence>
<name>A0A2S6IFD0_9ACTN</name>
<dbReference type="Pfam" id="PF10646">
    <property type="entry name" value="Germane"/>
    <property type="match status" value="1"/>
</dbReference>
<evidence type="ECO:0000256" key="1">
    <source>
        <dbReference type="SAM" id="MobiDB-lite"/>
    </source>
</evidence>
<dbReference type="AlphaFoldDB" id="A0A2S6IFD0"/>
<feature type="region of interest" description="Disordered" evidence="1">
    <location>
        <begin position="31"/>
        <end position="52"/>
    </location>
</feature>
<feature type="compositionally biased region" description="Pro residues" evidence="1">
    <location>
        <begin position="191"/>
        <end position="266"/>
    </location>
</feature>
<dbReference type="RefSeq" id="WP_104434307.1">
    <property type="nucleotide sequence ID" value="NZ_PTJD01000012.1"/>
</dbReference>
<evidence type="ECO:0000313" key="4">
    <source>
        <dbReference type="Proteomes" id="UP000239485"/>
    </source>
</evidence>
<evidence type="ECO:0000259" key="2">
    <source>
        <dbReference type="SMART" id="SM00909"/>
    </source>
</evidence>
<sequence length="296" mass="30150">MATLSVRRARVLPAVGLCTLLLTTATTCGIPPQERPVPLPRQSAPDLPTVGEPRRGAMVMSAYFVRDGRLVPVRRELAEATPQAALEALVAGPTGAEAASGIRTALAPQRLEVLARDGVSPETVVVQADGELASVSGGDQLLAVAQLVWTATELPATRRVRVVVDGAAVEVPTDAGLARTAVGREDYDTVAPPPKTSAPSKPPKPPKPSEPAPSEPAPLEPAPLEPAPLEPAPLEPAPLEPAPLEPAPLEPAPLEPAPLEPVPAEPVPSDADAGPAAPVVVPLPAGRDAGGDDGEG</sequence>
<dbReference type="EMBL" id="PTJD01000012">
    <property type="protein sequence ID" value="PPK92924.1"/>
    <property type="molecule type" value="Genomic_DNA"/>
</dbReference>
<dbReference type="Proteomes" id="UP000239485">
    <property type="component" value="Unassembled WGS sequence"/>
</dbReference>
<proteinExistence type="predicted"/>